<name>A0A1V0HK91_9ENTR</name>
<evidence type="ECO:0000259" key="9">
    <source>
        <dbReference type="Pfam" id="PF00696"/>
    </source>
</evidence>
<dbReference type="EMBL" id="CP012839">
    <property type="protein sequence ID" value="ARC53141.1"/>
    <property type="molecule type" value="Genomic_DNA"/>
</dbReference>
<dbReference type="EC" id="2.7.2.4" evidence="7"/>
<evidence type="ECO:0000313" key="10">
    <source>
        <dbReference type="EMBL" id="ARC53141.1"/>
    </source>
</evidence>
<keyword evidence="4" id="KW-0547">Nucleotide-binding</keyword>
<evidence type="ECO:0000256" key="7">
    <source>
        <dbReference type="RuleBase" id="RU003448"/>
    </source>
</evidence>
<dbReference type="GO" id="GO:0009090">
    <property type="term" value="P:homoserine biosynthetic process"/>
    <property type="evidence" value="ECO:0007669"/>
    <property type="project" value="TreeGrafter"/>
</dbReference>
<dbReference type="Gene3D" id="3.40.1160.10">
    <property type="entry name" value="Acetylglutamate kinase-like"/>
    <property type="match status" value="1"/>
</dbReference>
<comment type="pathway">
    <text evidence="8">Amino-acid biosynthesis; L-threonine biosynthesis; L-threonine from L-aspartate: step 1/5.</text>
</comment>
<dbReference type="InterPro" id="IPR001341">
    <property type="entry name" value="Asp_kinase"/>
</dbReference>
<keyword evidence="6" id="KW-0067">ATP-binding</keyword>
<evidence type="ECO:0000256" key="5">
    <source>
        <dbReference type="ARBA" id="ARBA00022777"/>
    </source>
</evidence>
<dbReference type="Gene3D" id="1.20.120.1320">
    <property type="entry name" value="Aspartokinase, catalytic domain"/>
    <property type="match status" value="1"/>
</dbReference>
<keyword evidence="5 7" id="KW-0418">Kinase</keyword>
<evidence type="ECO:0000256" key="6">
    <source>
        <dbReference type="ARBA" id="ARBA00022840"/>
    </source>
</evidence>
<comment type="pathway">
    <text evidence="8">Amino-acid biosynthesis; L-methionine biosynthesis via de novo pathway; L-homoserine from L-aspartate: step 1/3.</text>
</comment>
<dbReference type="AlphaFoldDB" id="A0A1V0HK91"/>
<comment type="pathway">
    <text evidence="1 8">Amino-acid biosynthesis; L-lysine biosynthesis via DAP pathway; (S)-tetrahydrodipicolinate from L-aspartate: step 1/4.</text>
</comment>
<dbReference type="Pfam" id="PF00696">
    <property type="entry name" value="AA_kinase"/>
    <property type="match status" value="1"/>
</dbReference>
<evidence type="ECO:0000313" key="11">
    <source>
        <dbReference type="Proteomes" id="UP000242793"/>
    </source>
</evidence>
<dbReference type="Gene3D" id="3.30.2130.10">
    <property type="entry name" value="VC0802-like"/>
    <property type="match status" value="1"/>
</dbReference>
<gene>
    <name evidence="10" type="ORF">AOQ87_00245</name>
</gene>
<dbReference type="UniPathway" id="UPA00051">
    <property type="reaction ID" value="UER00462"/>
</dbReference>
<dbReference type="SUPFAM" id="SSF53633">
    <property type="entry name" value="Carbamate kinase-like"/>
    <property type="match status" value="1"/>
</dbReference>
<accession>A0A1V0HK91</accession>
<dbReference type="InterPro" id="IPR036393">
    <property type="entry name" value="AceGlu_kinase-like_sf"/>
</dbReference>
<dbReference type="RefSeq" id="WP_080626440.1">
    <property type="nucleotide sequence ID" value="NZ_CP012839.1"/>
</dbReference>
<proteinExistence type="inferred from homology"/>
<dbReference type="PANTHER" id="PTHR21499">
    <property type="entry name" value="ASPARTATE KINASE"/>
    <property type="match status" value="1"/>
</dbReference>
<comment type="similarity">
    <text evidence="2 7">Belongs to the aspartokinase family.</text>
</comment>
<evidence type="ECO:0000256" key="3">
    <source>
        <dbReference type="ARBA" id="ARBA00022679"/>
    </source>
</evidence>
<evidence type="ECO:0000256" key="2">
    <source>
        <dbReference type="ARBA" id="ARBA00010122"/>
    </source>
</evidence>
<keyword evidence="8" id="KW-0028">Amino-acid biosynthesis</keyword>
<evidence type="ECO:0000256" key="8">
    <source>
        <dbReference type="RuleBase" id="RU004249"/>
    </source>
</evidence>
<evidence type="ECO:0000256" key="1">
    <source>
        <dbReference type="ARBA" id="ARBA00004766"/>
    </source>
</evidence>
<dbReference type="UniPathway" id="UPA00050">
    <property type="reaction ID" value="UER00461"/>
</dbReference>
<dbReference type="GO" id="GO:0005524">
    <property type="term" value="F:ATP binding"/>
    <property type="evidence" value="ECO:0007669"/>
    <property type="project" value="UniProtKB-KW"/>
</dbReference>
<dbReference type="Proteomes" id="UP000242793">
    <property type="component" value="Chromosome"/>
</dbReference>
<dbReference type="KEGG" id="rped:AOQ87_00245"/>
<dbReference type="GO" id="GO:0005829">
    <property type="term" value="C:cytosol"/>
    <property type="evidence" value="ECO:0007669"/>
    <property type="project" value="TreeGrafter"/>
</dbReference>
<dbReference type="InterPro" id="IPR001048">
    <property type="entry name" value="Asp/Glu/Uridylate_kinase"/>
</dbReference>
<comment type="catalytic activity">
    <reaction evidence="7">
        <text>L-aspartate + ATP = 4-phospho-L-aspartate + ADP</text>
        <dbReference type="Rhea" id="RHEA:23776"/>
        <dbReference type="ChEBI" id="CHEBI:29991"/>
        <dbReference type="ChEBI" id="CHEBI:30616"/>
        <dbReference type="ChEBI" id="CHEBI:57535"/>
        <dbReference type="ChEBI" id="CHEBI:456216"/>
        <dbReference type="EC" id="2.7.2.4"/>
    </reaction>
</comment>
<protein>
    <recommendedName>
        <fullName evidence="7">Aspartokinase</fullName>
        <ecNumber evidence="7">2.7.2.4</ecNumber>
    </recommendedName>
</protein>
<reference evidence="10 11" key="1">
    <citation type="submission" date="2015-10" db="EMBL/GenBank/DDBJ databases">
        <title>Survey of human and primate louse endosymbionts.</title>
        <authorList>
            <person name="Boyd B.M."/>
        </authorList>
    </citation>
    <scope>NUCLEOTIDE SEQUENCE [LARGE SCALE GENOMIC DNA]</scope>
    <source>
        <strain evidence="10 11">PTSK</strain>
    </source>
</reference>
<keyword evidence="3 7" id="KW-0808">Transferase</keyword>
<dbReference type="NCBIfam" id="TIGR00657">
    <property type="entry name" value="asp_kinases"/>
    <property type="match status" value="1"/>
</dbReference>
<sequence>MKIKFKVEKEINFFYDKLRKISVGLANLSETIHPRLMYMGEKLSVDIMSEIFYSFGYPTTVVNPIKFLLSDCTNYLDVKINLDKSINQFSSLKISQDHIILMAGFVAVNNKKEIVTLGRNGSDYSASVLSVCLRADICEIWKDVNGIYSCDPNIVKCSHLIKRISYKDAILLSKFGANVLHHRAVYPIRKFNIPCVIKNTFSPHSTGTLISNVSKNINCLMAVKGITSIKNIVVVVIYSDNKKIIEKIKCRIFNKFFEFKILIITSKNLRNPKKQELHLYFHKKKSVCYILKRNFMFDKKENEIKSFTIVEKLSIISIIGGLNISYEENLKNLSNFLSSYDIKIYLVLTDRFDPVMSIVVQDDLANDTLRLCHQFFFKKEE</sequence>
<feature type="domain" description="Aspartate/glutamate/uridylate kinase" evidence="9">
    <location>
        <begin position="36"/>
        <end position="199"/>
    </location>
</feature>
<keyword evidence="11" id="KW-1185">Reference proteome</keyword>
<dbReference type="PANTHER" id="PTHR21499:SF59">
    <property type="entry name" value="ASPARTOKINASE"/>
    <property type="match status" value="1"/>
</dbReference>
<dbReference type="InterPro" id="IPR042199">
    <property type="entry name" value="AsparK_Bifunc_asparK/hSer_DH"/>
</dbReference>
<dbReference type="GO" id="GO:0009089">
    <property type="term" value="P:lysine biosynthetic process via diaminopimelate"/>
    <property type="evidence" value="ECO:0007669"/>
    <property type="project" value="UniProtKB-UniPathway"/>
</dbReference>
<dbReference type="UniPathway" id="UPA00034">
    <property type="reaction ID" value="UER00015"/>
</dbReference>
<dbReference type="GO" id="GO:0004072">
    <property type="term" value="F:aspartate kinase activity"/>
    <property type="evidence" value="ECO:0007669"/>
    <property type="project" value="UniProtKB-EC"/>
</dbReference>
<evidence type="ECO:0000256" key="4">
    <source>
        <dbReference type="ARBA" id="ARBA00022741"/>
    </source>
</evidence>
<dbReference type="STRING" id="428411.AOQ87_00245"/>
<dbReference type="GO" id="GO:0009088">
    <property type="term" value="P:threonine biosynthetic process"/>
    <property type="evidence" value="ECO:0007669"/>
    <property type="project" value="UniProtKB-UniPathway"/>
</dbReference>
<organism evidence="10 11">
    <name type="scientific">Candidatus Riesia pediculischaeffi</name>
    <dbReference type="NCBI Taxonomy" id="428411"/>
    <lineage>
        <taxon>Bacteria</taxon>
        <taxon>Pseudomonadati</taxon>
        <taxon>Pseudomonadota</taxon>
        <taxon>Gammaproteobacteria</taxon>
        <taxon>Enterobacterales</taxon>
        <taxon>Enterobacteriaceae</taxon>
        <taxon>Candidatus Riesia</taxon>
    </lineage>
</organism>